<dbReference type="SUPFAM" id="SSF81901">
    <property type="entry name" value="HCP-like"/>
    <property type="match status" value="3"/>
</dbReference>
<dbReference type="Pfam" id="PF08238">
    <property type="entry name" value="Sel1"/>
    <property type="match status" value="8"/>
</dbReference>
<dbReference type="AlphaFoldDB" id="A0A6G0XTV7"/>
<dbReference type="InterPro" id="IPR013320">
    <property type="entry name" value="ConA-like_dom_sf"/>
</dbReference>
<dbReference type="Gene3D" id="2.60.120.200">
    <property type="match status" value="1"/>
</dbReference>
<dbReference type="InterPro" id="IPR006597">
    <property type="entry name" value="Sel1-like"/>
</dbReference>
<protein>
    <recommendedName>
        <fullName evidence="3">LamG-like jellyroll fold domain-containing protein</fullName>
    </recommendedName>
</protein>
<sequence>MWSFVGPIQPSPGHVQLMLVNVDDSRNIIVDSDVVLEPILIDEIQHGSDLPASQHIMCEFDTTFCVPKVISMIVPNRPDGVLMAGDVLEIEFDVHTNQPPVTTKSDLEAILEFPDTLGDQIVGSWKSPLLLVLHIISIQNELWIRNITRTPVVRRAPDRWKTWHFKSTEIMYRIASAGHFAWRISHDGIPHQTDYDSPTIEVRSACPLAKIVLSAQAVEDKEFSKPTLQVKGIIALDSVHFLQFPHSSVVTDGEGSWSMLWWLYVTQDATGRFRTLFYKGTGSDQHRTPSAWFEPQSRKLILRVSTELDMDVGMTSIGQVPLHVWTLLGVTFQNHSEPIKNKTFTYTLYINGRVDTDMHVQYSEVIPNSGNLYFGGNPWMDGIQGLMANFRLFSTVLTTDEVLRVYLQELGSMQSRLTIPGQIASLSSMTAKVKSPQQFSFELIDHRSTKHVDTKALIENGFACLEGTYPFAANSTKAAMYFEEAFRHGEYSAAKILGLIYSIHDDAQDVAVALFHLAASHGDLSAMMILARRYTLGDGVQADKETAVFYYYQSAVDSARAYHIRGEQPLHEMNSLFHADEINVAEGEEGENDKWIQFQKLRADQDGEIDAMVAMGDLYYWGARGCPRDHVQAFQYFERAARLESSVAMSAAAGMLLKGEGVTQDNETAIQWYERAAKHNDVRALNGLGYIHFYGTANCTQNQTKGLEYFERAAAQRTDGDSIFNTGYCHYLGLGTDQNVSKALVYFEDAAKSFGHFDSIFELGKAAMNIDGLHERRIDDALLYLGVASAGGDWGKVARQGFDAYLKKQYDRAIWKYHEAREYGYEVAAGNLAYLYGLVGKNSSKYLLEAKEKEASLRLGDCYYYGKGGVSQDFDMALVWYSRASADGLSVGAYNVGYMTEYGIGCVPADAMRAKRYYERALELSPTWEAWFVISVSIYRLQIRSWFGLTPGDVEFQPATSPPKLNWDDIGLGSICIALAGVWSLQHLRNRA</sequence>
<keyword evidence="2" id="KW-1185">Reference proteome</keyword>
<evidence type="ECO:0000313" key="2">
    <source>
        <dbReference type="Proteomes" id="UP000481153"/>
    </source>
</evidence>
<reference evidence="1 2" key="1">
    <citation type="submission" date="2019-07" db="EMBL/GenBank/DDBJ databases">
        <title>Genomics analysis of Aphanomyces spp. identifies a new class of oomycete effector associated with host adaptation.</title>
        <authorList>
            <person name="Gaulin E."/>
        </authorList>
    </citation>
    <scope>NUCLEOTIDE SEQUENCE [LARGE SCALE GENOMIC DNA]</scope>
    <source>
        <strain evidence="1 2">ATCC 201684</strain>
    </source>
</reference>
<dbReference type="InterPro" id="IPR044623">
    <property type="entry name" value="HRD3"/>
</dbReference>
<dbReference type="PANTHER" id="PTHR45084:SF1">
    <property type="entry name" value="ERAD-ASSOCIATED E3 UBIQUITIN-PROTEIN LIGASE COMPONENT HRD3A-RELATED"/>
    <property type="match status" value="1"/>
</dbReference>
<comment type="caution">
    <text evidence="1">The sequence shown here is derived from an EMBL/GenBank/DDBJ whole genome shotgun (WGS) entry which is preliminary data.</text>
</comment>
<proteinExistence type="predicted"/>
<dbReference type="VEuPathDB" id="FungiDB:AeMF1_002765"/>
<evidence type="ECO:0000313" key="1">
    <source>
        <dbReference type="EMBL" id="KAF0744070.1"/>
    </source>
</evidence>
<organism evidence="1 2">
    <name type="scientific">Aphanomyces euteiches</name>
    <dbReference type="NCBI Taxonomy" id="100861"/>
    <lineage>
        <taxon>Eukaryota</taxon>
        <taxon>Sar</taxon>
        <taxon>Stramenopiles</taxon>
        <taxon>Oomycota</taxon>
        <taxon>Saprolegniomycetes</taxon>
        <taxon>Saprolegniales</taxon>
        <taxon>Verrucalvaceae</taxon>
        <taxon>Aphanomyces</taxon>
    </lineage>
</organism>
<dbReference type="InterPro" id="IPR011990">
    <property type="entry name" value="TPR-like_helical_dom_sf"/>
</dbReference>
<evidence type="ECO:0008006" key="3">
    <source>
        <dbReference type="Google" id="ProtNLM"/>
    </source>
</evidence>
<name>A0A6G0XTV7_9STRA</name>
<dbReference type="Proteomes" id="UP000481153">
    <property type="component" value="Unassembled WGS sequence"/>
</dbReference>
<dbReference type="Pfam" id="PF13385">
    <property type="entry name" value="Laminin_G_3"/>
    <property type="match status" value="1"/>
</dbReference>
<dbReference type="SMART" id="SM00671">
    <property type="entry name" value="SEL1"/>
    <property type="match status" value="7"/>
</dbReference>
<accession>A0A6G0XTV7</accession>
<dbReference type="EMBL" id="VJMJ01000011">
    <property type="protein sequence ID" value="KAF0744070.1"/>
    <property type="molecule type" value="Genomic_DNA"/>
</dbReference>
<dbReference type="SUPFAM" id="SSF49899">
    <property type="entry name" value="Concanavalin A-like lectins/glucanases"/>
    <property type="match status" value="1"/>
</dbReference>
<dbReference type="Gene3D" id="1.25.40.10">
    <property type="entry name" value="Tetratricopeptide repeat domain"/>
    <property type="match status" value="3"/>
</dbReference>
<gene>
    <name evidence="1" type="ORF">Ae201684_001333</name>
</gene>
<dbReference type="GO" id="GO:0036503">
    <property type="term" value="P:ERAD pathway"/>
    <property type="evidence" value="ECO:0007669"/>
    <property type="project" value="InterPro"/>
</dbReference>
<dbReference type="PANTHER" id="PTHR45084">
    <property type="entry name" value="ERAD-ASSOCIATED E3 UBIQUITIN-PROTEIN LIGASE COMPONENT HRD3A-RELATED"/>
    <property type="match status" value="1"/>
</dbReference>